<dbReference type="InterPro" id="IPR049820">
    <property type="entry name" value="Trnsprt_adja_ssu-like"/>
</dbReference>
<dbReference type="NCBIfam" id="NF038354">
    <property type="entry name" value="trnsprt_adja_43"/>
    <property type="match status" value="1"/>
</dbReference>
<accession>A0ABW7NXG0</accession>
<sequence>MSELIMGAYILIWPALTLLVLIMICRGVWKDIVAAKKENRELV</sequence>
<dbReference type="RefSeq" id="WP_019934907.1">
    <property type="nucleotide sequence ID" value="NZ_CP166302.1"/>
</dbReference>
<feature type="transmembrane region" description="Helical" evidence="1">
    <location>
        <begin position="6"/>
        <end position="29"/>
    </location>
</feature>
<reference evidence="2 3" key="1">
    <citation type="submission" date="2024-08" db="EMBL/GenBank/DDBJ databases">
        <title>Oceanimonas smirnovii Genome sequencing and assembly.</title>
        <authorList>
            <person name="Tang B."/>
        </authorList>
    </citation>
    <scope>NUCLEOTIDE SEQUENCE [LARGE SCALE GENOMIC DNA]</scope>
    <source>
        <strain evidence="2 3">OS2020-119</strain>
    </source>
</reference>
<keyword evidence="1" id="KW-0812">Transmembrane</keyword>
<keyword evidence="1" id="KW-1133">Transmembrane helix</keyword>
<comment type="caution">
    <text evidence="2">The sequence shown here is derived from an EMBL/GenBank/DDBJ whole genome shotgun (WGS) entry which is preliminary data.</text>
</comment>
<evidence type="ECO:0000313" key="2">
    <source>
        <dbReference type="EMBL" id="MFH7563735.1"/>
    </source>
</evidence>
<evidence type="ECO:0000256" key="1">
    <source>
        <dbReference type="SAM" id="Phobius"/>
    </source>
</evidence>
<protein>
    <submittedName>
        <fullName evidence="2">Transporter small subunit</fullName>
    </submittedName>
</protein>
<name>A0ABW7NXG0_9GAMM</name>
<organism evidence="2 3">
    <name type="scientific">Oceanimonas smirnovii</name>
    <dbReference type="NCBI Taxonomy" id="264574"/>
    <lineage>
        <taxon>Bacteria</taxon>
        <taxon>Pseudomonadati</taxon>
        <taxon>Pseudomonadota</taxon>
        <taxon>Gammaproteobacteria</taxon>
        <taxon>Aeromonadales</taxon>
        <taxon>Aeromonadaceae</taxon>
        <taxon>Oceanimonas</taxon>
    </lineage>
</organism>
<proteinExistence type="predicted"/>
<evidence type="ECO:0000313" key="3">
    <source>
        <dbReference type="Proteomes" id="UP001610706"/>
    </source>
</evidence>
<dbReference type="Proteomes" id="UP001610706">
    <property type="component" value="Unassembled WGS sequence"/>
</dbReference>
<keyword evidence="1" id="KW-0472">Membrane</keyword>
<keyword evidence="3" id="KW-1185">Reference proteome</keyword>
<gene>
    <name evidence="2" type="ORF">AB9R89_00120</name>
</gene>
<dbReference type="EMBL" id="JBGFTR010000001">
    <property type="protein sequence ID" value="MFH7563735.1"/>
    <property type="molecule type" value="Genomic_DNA"/>
</dbReference>